<gene>
    <name evidence="1" type="ORF">SCHPADRAFT_911780</name>
</gene>
<organism evidence="1 2">
    <name type="scientific">Schizopora paradoxa</name>
    <dbReference type="NCBI Taxonomy" id="27342"/>
    <lineage>
        <taxon>Eukaryota</taxon>
        <taxon>Fungi</taxon>
        <taxon>Dikarya</taxon>
        <taxon>Basidiomycota</taxon>
        <taxon>Agaricomycotina</taxon>
        <taxon>Agaricomycetes</taxon>
        <taxon>Hymenochaetales</taxon>
        <taxon>Schizoporaceae</taxon>
        <taxon>Schizopora</taxon>
    </lineage>
</organism>
<keyword evidence="2" id="KW-1185">Reference proteome</keyword>
<proteinExistence type="predicted"/>
<dbReference type="EMBL" id="KQ086650">
    <property type="protein sequence ID" value="KLO04197.1"/>
    <property type="molecule type" value="Genomic_DNA"/>
</dbReference>
<protein>
    <submittedName>
        <fullName evidence="1">Uncharacterized protein</fullName>
    </submittedName>
</protein>
<dbReference type="AlphaFoldDB" id="A0A0H2QZ11"/>
<reference evidence="1 2" key="1">
    <citation type="submission" date="2015-04" db="EMBL/GenBank/DDBJ databases">
        <title>Complete genome sequence of Schizopora paradoxa KUC8140, a cosmopolitan wood degrader in East Asia.</title>
        <authorList>
            <consortium name="DOE Joint Genome Institute"/>
            <person name="Min B."/>
            <person name="Park H."/>
            <person name="Jang Y."/>
            <person name="Kim J.-J."/>
            <person name="Kim K.H."/>
            <person name="Pangilinan J."/>
            <person name="Lipzen A."/>
            <person name="Riley R."/>
            <person name="Grigoriev I.V."/>
            <person name="Spatafora J.W."/>
            <person name="Choi I.-G."/>
        </authorList>
    </citation>
    <scope>NUCLEOTIDE SEQUENCE [LARGE SCALE GENOMIC DNA]</scope>
    <source>
        <strain evidence="1 2">KUC8140</strain>
    </source>
</reference>
<evidence type="ECO:0000313" key="1">
    <source>
        <dbReference type="EMBL" id="KLO04197.1"/>
    </source>
</evidence>
<dbReference type="InParanoid" id="A0A0H2QZ11"/>
<accession>A0A0H2QZ11</accession>
<dbReference type="Proteomes" id="UP000053477">
    <property type="component" value="Unassembled WGS sequence"/>
</dbReference>
<sequence length="79" mass="8498">MFRAVRAFQSAQLGGWTHKPSAEALPRDLREGSDTLACCICASAVSLKPVNGHLQIHAKICEYTHMRAGTYGGAHEASD</sequence>
<name>A0A0H2QZ11_9AGAM</name>
<evidence type="ECO:0000313" key="2">
    <source>
        <dbReference type="Proteomes" id="UP000053477"/>
    </source>
</evidence>